<dbReference type="Proteomes" id="UP000177878">
    <property type="component" value="Unassembled WGS sequence"/>
</dbReference>
<evidence type="ECO:0000256" key="4">
    <source>
        <dbReference type="ARBA" id="ARBA00011946"/>
    </source>
</evidence>
<dbReference type="InterPro" id="IPR001348">
    <property type="entry name" value="ATP_PRibTrfase_HisG"/>
</dbReference>
<evidence type="ECO:0000256" key="15">
    <source>
        <dbReference type="NCBIfam" id="TIGR00070"/>
    </source>
</evidence>
<dbReference type="PANTHER" id="PTHR21403:SF10">
    <property type="entry name" value="ATP PHOSPHORIBOSYLTRANSFERASE"/>
    <property type="match status" value="1"/>
</dbReference>
<dbReference type="GO" id="GO:0005524">
    <property type="term" value="F:ATP binding"/>
    <property type="evidence" value="ECO:0007669"/>
    <property type="project" value="UniProtKB-KW"/>
</dbReference>
<evidence type="ECO:0000256" key="1">
    <source>
        <dbReference type="ARBA" id="ARBA00000915"/>
    </source>
</evidence>
<evidence type="ECO:0000256" key="3">
    <source>
        <dbReference type="ARBA" id="ARBA00004667"/>
    </source>
</evidence>
<dbReference type="PANTHER" id="PTHR21403">
    <property type="entry name" value="ATP PHOSPHORIBOSYLTRANSFERASE ATP-PRTASE"/>
    <property type="match status" value="1"/>
</dbReference>
<keyword evidence="6" id="KW-0028">Amino-acid biosynthesis</keyword>
<dbReference type="InterPro" id="IPR013115">
    <property type="entry name" value="HisG_C"/>
</dbReference>
<comment type="subcellular location">
    <subcellularLocation>
        <location evidence="2">Cytoplasm</location>
    </subcellularLocation>
</comment>
<feature type="domain" description="ATP phosphoribosyltransferase catalytic" evidence="16">
    <location>
        <begin position="54"/>
        <end position="214"/>
    </location>
</feature>
<dbReference type="EC" id="2.4.2.17" evidence="4 15"/>
<evidence type="ECO:0000313" key="19">
    <source>
        <dbReference type="Proteomes" id="UP000177878"/>
    </source>
</evidence>
<sequence length="295" mass="32257">MNITKPIALGIGNGSLAASVCWLLRQAGITYDPTSRAAWQETGNKLVAKIFMNRPQNLPTALHTNKVDCVIIGLDMLTEWSEIDDFVVIAKVQVSKTFRKQNSKVVAFVRDGSRYTYDKRNLSECNIGSEYPKITKSWLRLNGIMASITQSYGGTEGMVAAGVYDCGIGVTETGTSIAANYLRTIDVIMDAPVVLAVRPEDINDERLEQFAAILNGVHAAQNYVLLKMNAQKNQLPDIISLLPALKSPTVHQLNDANSVAVETVVEKDRLASLIIELKKEGASGIIWHTLDSVIP</sequence>
<evidence type="ECO:0000256" key="12">
    <source>
        <dbReference type="ARBA" id="ARBA00022842"/>
    </source>
</evidence>
<dbReference type="InterPro" id="IPR015867">
    <property type="entry name" value="N-reg_PII/ATP_PRibTrfase_C"/>
</dbReference>
<evidence type="ECO:0000256" key="6">
    <source>
        <dbReference type="ARBA" id="ARBA00022605"/>
    </source>
</evidence>
<dbReference type="UniPathway" id="UPA00031">
    <property type="reaction ID" value="UER00006"/>
</dbReference>
<keyword evidence="9" id="KW-0479">Metal-binding</keyword>
<keyword evidence="11" id="KW-0067">ATP-binding</keyword>
<keyword evidence="13" id="KW-0368">Histidine biosynthesis</keyword>
<comment type="function">
    <text evidence="14">Catalyzes the condensation of ATP and 5-phosphoribose 1-diphosphate to form N'-(5'-phosphoribosyl)-ATP (PR-ATP). Has a crucial role in the pathway because the rate of histidine biosynthesis seems to be controlled primarily by regulation of HisG enzymatic activity.</text>
</comment>
<dbReference type="GO" id="GO:0000105">
    <property type="term" value="P:L-histidine biosynthetic process"/>
    <property type="evidence" value="ECO:0007669"/>
    <property type="project" value="UniProtKB-UniRule"/>
</dbReference>
<evidence type="ECO:0000256" key="14">
    <source>
        <dbReference type="ARBA" id="ARBA00024861"/>
    </source>
</evidence>
<protein>
    <recommendedName>
        <fullName evidence="4 15">ATP phosphoribosyltransferase</fullName>
        <ecNumber evidence="4 15">2.4.2.17</ecNumber>
    </recommendedName>
</protein>
<keyword evidence="5" id="KW-0963">Cytoplasm</keyword>
<dbReference type="SUPFAM" id="SSF54913">
    <property type="entry name" value="GlnB-like"/>
    <property type="match status" value="1"/>
</dbReference>
<dbReference type="Pfam" id="PF01634">
    <property type="entry name" value="HisG"/>
    <property type="match status" value="1"/>
</dbReference>
<dbReference type="GO" id="GO:0000287">
    <property type="term" value="F:magnesium ion binding"/>
    <property type="evidence" value="ECO:0007669"/>
    <property type="project" value="InterPro"/>
</dbReference>
<comment type="catalytic activity">
    <reaction evidence="1">
        <text>1-(5-phospho-beta-D-ribosyl)-ATP + diphosphate = 5-phospho-alpha-D-ribose 1-diphosphate + ATP</text>
        <dbReference type="Rhea" id="RHEA:18473"/>
        <dbReference type="ChEBI" id="CHEBI:30616"/>
        <dbReference type="ChEBI" id="CHEBI:33019"/>
        <dbReference type="ChEBI" id="CHEBI:58017"/>
        <dbReference type="ChEBI" id="CHEBI:73183"/>
        <dbReference type="EC" id="2.4.2.17"/>
    </reaction>
</comment>
<keyword evidence="7 18" id="KW-0328">Glycosyltransferase</keyword>
<dbReference type="STRING" id="1797988.A3I35_02160"/>
<reference evidence="18 19" key="1">
    <citation type="journal article" date="2016" name="Nat. Commun.">
        <title>Thousands of microbial genomes shed light on interconnected biogeochemical processes in an aquifer system.</title>
        <authorList>
            <person name="Anantharaman K."/>
            <person name="Brown C.T."/>
            <person name="Hug L.A."/>
            <person name="Sharon I."/>
            <person name="Castelle C.J."/>
            <person name="Probst A.J."/>
            <person name="Thomas B.C."/>
            <person name="Singh A."/>
            <person name="Wilkins M.J."/>
            <person name="Karaoz U."/>
            <person name="Brodie E.L."/>
            <person name="Williams K.H."/>
            <person name="Hubbard S.S."/>
            <person name="Banfield J.F."/>
        </authorList>
    </citation>
    <scope>NUCLEOTIDE SEQUENCE [LARGE SCALE GENOMIC DNA]</scope>
</reference>
<dbReference type="AlphaFoldDB" id="A0A1F5S0C7"/>
<gene>
    <name evidence="18" type="ORF">A3I35_02160</name>
</gene>
<evidence type="ECO:0000256" key="8">
    <source>
        <dbReference type="ARBA" id="ARBA00022679"/>
    </source>
</evidence>
<evidence type="ECO:0000259" key="16">
    <source>
        <dbReference type="Pfam" id="PF01634"/>
    </source>
</evidence>
<dbReference type="InterPro" id="IPR011322">
    <property type="entry name" value="N-reg_PII-like_a/b"/>
</dbReference>
<evidence type="ECO:0000313" key="18">
    <source>
        <dbReference type="EMBL" id="OGF20114.1"/>
    </source>
</evidence>
<evidence type="ECO:0000256" key="7">
    <source>
        <dbReference type="ARBA" id="ARBA00022676"/>
    </source>
</evidence>
<evidence type="ECO:0000256" key="11">
    <source>
        <dbReference type="ARBA" id="ARBA00022840"/>
    </source>
</evidence>
<dbReference type="Gene3D" id="3.40.190.10">
    <property type="entry name" value="Periplasmic binding protein-like II"/>
    <property type="match status" value="2"/>
</dbReference>
<dbReference type="NCBIfam" id="TIGR00070">
    <property type="entry name" value="hisG"/>
    <property type="match status" value="1"/>
</dbReference>
<dbReference type="GO" id="GO:0003879">
    <property type="term" value="F:ATP phosphoribosyltransferase activity"/>
    <property type="evidence" value="ECO:0007669"/>
    <property type="project" value="UniProtKB-UniRule"/>
</dbReference>
<evidence type="ECO:0000259" key="17">
    <source>
        <dbReference type="Pfam" id="PF08029"/>
    </source>
</evidence>
<dbReference type="InterPro" id="IPR013820">
    <property type="entry name" value="ATP_PRibTrfase_cat"/>
</dbReference>
<dbReference type="Gene3D" id="3.30.70.120">
    <property type="match status" value="1"/>
</dbReference>
<organism evidence="18 19">
    <name type="scientific">Candidatus Falkowbacteria bacterium RIFCSPLOWO2_02_FULL_45_15</name>
    <dbReference type="NCBI Taxonomy" id="1797988"/>
    <lineage>
        <taxon>Bacteria</taxon>
        <taxon>Candidatus Falkowiibacteriota</taxon>
    </lineage>
</organism>
<evidence type="ECO:0000256" key="2">
    <source>
        <dbReference type="ARBA" id="ARBA00004496"/>
    </source>
</evidence>
<evidence type="ECO:0000256" key="10">
    <source>
        <dbReference type="ARBA" id="ARBA00022741"/>
    </source>
</evidence>
<dbReference type="EMBL" id="MFFV01000009">
    <property type="protein sequence ID" value="OGF20114.1"/>
    <property type="molecule type" value="Genomic_DNA"/>
</dbReference>
<keyword evidence="8 18" id="KW-0808">Transferase</keyword>
<dbReference type="NCBIfam" id="TIGR03455">
    <property type="entry name" value="HisG_C-term"/>
    <property type="match status" value="1"/>
</dbReference>
<keyword evidence="12" id="KW-0460">Magnesium</keyword>
<evidence type="ECO:0000256" key="13">
    <source>
        <dbReference type="ARBA" id="ARBA00023102"/>
    </source>
</evidence>
<accession>A0A1F5S0C7</accession>
<dbReference type="GO" id="GO:0005737">
    <property type="term" value="C:cytoplasm"/>
    <property type="evidence" value="ECO:0007669"/>
    <property type="project" value="UniProtKB-SubCell"/>
</dbReference>
<name>A0A1F5S0C7_9BACT</name>
<dbReference type="Pfam" id="PF08029">
    <property type="entry name" value="HisG_C"/>
    <property type="match status" value="1"/>
</dbReference>
<proteinExistence type="predicted"/>
<keyword evidence="10" id="KW-0547">Nucleotide-binding</keyword>
<evidence type="ECO:0000256" key="9">
    <source>
        <dbReference type="ARBA" id="ARBA00022723"/>
    </source>
</evidence>
<dbReference type="SUPFAM" id="SSF53850">
    <property type="entry name" value="Periplasmic binding protein-like II"/>
    <property type="match status" value="1"/>
</dbReference>
<comment type="pathway">
    <text evidence="3">Amino-acid biosynthesis; L-histidine biosynthesis; L-histidine from 5-phospho-alpha-D-ribose 1-diphosphate: step 1/9.</text>
</comment>
<evidence type="ECO:0000256" key="5">
    <source>
        <dbReference type="ARBA" id="ARBA00022490"/>
    </source>
</evidence>
<comment type="caution">
    <text evidence="18">The sequence shown here is derived from an EMBL/GenBank/DDBJ whole genome shotgun (WGS) entry which is preliminary data.</text>
</comment>
<feature type="domain" description="Histidine biosynthesis HisG C-terminal" evidence="17">
    <location>
        <begin position="220"/>
        <end position="289"/>
    </location>
</feature>